<evidence type="ECO:0000256" key="7">
    <source>
        <dbReference type="ARBA" id="ARBA00023136"/>
    </source>
</evidence>
<keyword evidence="6" id="KW-0297">G-protein coupled receptor</keyword>
<sequence>MRLGEHRSTLLVAPLLHNSSCTKAHNHVSPGGVIQAAFILLLSAGIFLANLLVILVVNSRRYSKYIHQQPRYLLTSLASNDLAIGVLVTPFGFLPALFRCWPYSETLCQIQALLRGALTQQSAAILVCMAVDRYACMLHPAKYHKHSTRKCFCQGCMTVLSMTLVASLTVYSAVVLPKGGYYFNQSGLSACDPFYTRPSIRILAACSFYFPTTMLLMYCYGSAFHAKRLRIKVGTANDITNSTMLKRRNLRFEAEKKPNASKNRI</sequence>
<evidence type="ECO:0000313" key="13">
    <source>
        <dbReference type="Proteomes" id="UP000466442"/>
    </source>
</evidence>
<gene>
    <name evidence="12" type="ORF">GE061_006309</name>
</gene>
<name>A0A8S9WSU5_APOLU</name>
<keyword evidence="4 10" id="KW-0812">Transmembrane</keyword>
<keyword evidence="8" id="KW-0675">Receptor</keyword>
<feature type="transmembrane region" description="Helical" evidence="10">
    <location>
        <begin position="110"/>
        <end position="131"/>
    </location>
</feature>
<evidence type="ECO:0000256" key="8">
    <source>
        <dbReference type="ARBA" id="ARBA00023170"/>
    </source>
</evidence>
<dbReference type="CDD" id="cd00637">
    <property type="entry name" value="7tm_classA_rhodopsin-like"/>
    <property type="match status" value="1"/>
</dbReference>
<dbReference type="AlphaFoldDB" id="A0A8S9WSU5"/>
<evidence type="ECO:0000256" key="3">
    <source>
        <dbReference type="ARBA" id="ARBA00022475"/>
    </source>
</evidence>
<accession>A0A8S9WSU5</accession>
<dbReference type="SUPFAM" id="SSF81321">
    <property type="entry name" value="Family A G protein-coupled receptor-like"/>
    <property type="match status" value="1"/>
</dbReference>
<comment type="similarity">
    <text evidence="2">Belongs to the G-protein coupled receptor 1 family.</text>
</comment>
<feature type="transmembrane region" description="Helical" evidence="10">
    <location>
        <begin position="78"/>
        <end position="98"/>
    </location>
</feature>
<dbReference type="InterPro" id="IPR000276">
    <property type="entry name" value="GPCR_Rhodpsn"/>
</dbReference>
<dbReference type="Pfam" id="PF00001">
    <property type="entry name" value="7tm_1"/>
    <property type="match status" value="1"/>
</dbReference>
<evidence type="ECO:0000256" key="6">
    <source>
        <dbReference type="ARBA" id="ARBA00023040"/>
    </source>
</evidence>
<dbReference type="Gene3D" id="1.20.1070.10">
    <property type="entry name" value="Rhodopsin 7-helix transmembrane proteins"/>
    <property type="match status" value="1"/>
</dbReference>
<dbReference type="PRINTS" id="PR00237">
    <property type="entry name" value="GPCRRHODOPSN"/>
</dbReference>
<keyword evidence="7 10" id="KW-0472">Membrane</keyword>
<dbReference type="PROSITE" id="PS50262">
    <property type="entry name" value="G_PROTEIN_RECEP_F1_2"/>
    <property type="match status" value="1"/>
</dbReference>
<evidence type="ECO:0000259" key="11">
    <source>
        <dbReference type="PROSITE" id="PS50262"/>
    </source>
</evidence>
<dbReference type="GO" id="GO:0004930">
    <property type="term" value="F:G protein-coupled receptor activity"/>
    <property type="evidence" value="ECO:0007669"/>
    <property type="project" value="UniProtKB-KW"/>
</dbReference>
<keyword evidence="13" id="KW-1185">Reference proteome</keyword>
<dbReference type="OrthoDB" id="9615015at2759"/>
<protein>
    <recommendedName>
        <fullName evidence="11">G-protein coupled receptors family 1 profile domain-containing protein</fullName>
    </recommendedName>
</protein>
<organism evidence="12 13">
    <name type="scientific">Apolygus lucorum</name>
    <name type="common">Small green plant bug</name>
    <name type="synonym">Lygocoris lucorum</name>
    <dbReference type="NCBI Taxonomy" id="248454"/>
    <lineage>
        <taxon>Eukaryota</taxon>
        <taxon>Metazoa</taxon>
        <taxon>Ecdysozoa</taxon>
        <taxon>Arthropoda</taxon>
        <taxon>Hexapoda</taxon>
        <taxon>Insecta</taxon>
        <taxon>Pterygota</taxon>
        <taxon>Neoptera</taxon>
        <taxon>Paraneoptera</taxon>
        <taxon>Hemiptera</taxon>
        <taxon>Heteroptera</taxon>
        <taxon>Panheteroptera</taxon>
        <taxon>Cimicomorpha</taxon>
        <taxon>Miridae</taxon>
        <taxon>Mirini</taxon>
        <taxon>Apolygus</taxon>
    </lineage>
</organism>
<proteinExistence type="inferred from homology"/>
<evidence type="ECO:0000256" key="9">
    <source>
        <dbReference type="ARBA" id="ARBA00023224"/>
    </source>
</evidence>
<keyword evidence="3" id="KW-1003">Cell membrane</keyword>
<dbReference type="GO" id="GO:0005886">
    <property type="term" value="C:plasma membrane"/>
    <property type="evidence" value="ECO:0007669"/>
    <property type="project" value="UniProtKB-SubCell"/>
</dbReference>
<evidence type="ECO:0000256" key="2">
    <source>
        <dbReference type="ARBA" id="ARBA00010663"/>
    </source>
</evidence>
<evidence type="ECO:0000256" key="4">
    <source>
        <dbReference type="ARBA" id="ARBA00022692"/>
    </source>
</evidence>
<dbReference type="Proteomes" id="UP000466442">
    <property type="component" value="Unassembled WGS sequence"/>
</dbReference>
<reference evidence="12" key="1">
    <citation type="journal article" date="2021" name="Mol. Ecol. Resour.">
        <title>Apolygus lucorum genome provides insights into omnivorousness and mesophyll feeding.</title>
        <authorList>
            <person name="Liu Y."/>
            <person name="Liu H."/>
            <person name="Wang H."/>
            <person name="Huang T."/>
            <person name="Liu B."/>
            <person name="Yang B."/>
            <person name="Yin L."/>
            <person name="Li B."/>
            <person name="Zhang Y."/>
            <person name="Zhang S."/>
            <person name="Jiang F."/>
            <person name="Zhang X."/>
            <person name="Ren Y."/>
            <person name="Wang B."/>
            <person name="Wang S."/>
            <person name="Lu Y."/>
            <person name="Wu K."/>
            <person name="Fan W."/>
            <person name="Wang G."/>
        </authorList>
    </citation>
    <scope>NUCLEOTIDE SEQUENCE</scope>
    <source>
        <strain evidence="12">12Hb</strain>
    </source>
</reference>
<comment type="subcellular location">
    <subcellularLocation>
        <location evidence="1">Cell membrane</location>
        <topology evidence="1">Multi-pass membrane protein</topology>
    </subcellularLocation>
</comment>
<dbReference type="PANTHER" id="PTHR24249:SF424">
    <property type="entry name" value="G-PROTEIN COUPLED RECEPTORS FAMILY 1 PROFILE DOMAIN-CONTAINING PROTEIN"/>
    <property type="match status" value="1"/>
</dbReference>
<evidence type="ECO:0000313" key="12">
    <source>
        <dbReference type="EMBL" id="KAF6200010.1"/>
    </source>
</evidence>
<feature type="transmembrane region" description="Helical" evidence="10">
    <location>
        <begin position="34"/>
        <end position="57"/>
    </location>
</feature>
<evidence type="ECO:0000256" key="5">
    <source>
        <dbReference type="ARBA" id="ARBA00022989"/>
    </source>
</evidence>
<feature type="transmembrane region" description="Helical" evidence="10">
    <location>
        <begin position="152"/>
        <end position="174"/>
    </location>
</feature>
<dbReference type="InterPro" id="IPR017452">
    <property type="entry name" value="GPCR_Rhodpsn_7TM"/>
</dbReference>
<dbReference type="PANTHER" id="PTHR24249">
    <property type="entry name" value="HISTAMINE RECEPTOR-RELATED G-PROTEIN COUPLED RECEPTOR"/>
    <property type="match status" value="1"/>
</dbReference>
<dbReference type="EMBL" id="WIXP02000014">
    <property type="protein sequence ID" value="KAF6200010.1"/>
    <property type="molecule type" value="Genomic_DNA"/>
</dbReference>
<keyword evidence="5 10" id="KW-1133">Transmembrane helix</keyword>
<comment type="caution">
    <text evidence="12">The sequence shown here is derived from an EMBL/GenBank/DDBJ whole genome shotgun (WGS) entry which is preliminary data.</text>
</comment>
<evidence type="ECO:0000256" key="10">
    <source>
        <dbReference type="SAM" id="Phobius"/>
    </source>
</evidence>
<dbReference type="InterPro" id="IPR050569">
    <property type="entry name" value="TAAR"/>
</dbReference>
<evidence type="ECO:0000256" key="1">
    <source>
        <dbReference type="ARBA" id="ARBA00004651"/>
    </source>
</evidence>
<keyword evidence="9" id="KW-0807">Transducer</keyword>
<feature type="transmembrane region" description="Helical" evidence="10">
    <location>
        <begin position="202"/>
        <end position="220"/>
    </location>
</feature>
<feature type="domain" description="G-protein coupled receptors family 1 profile" evidence="11">
    <location>
        <begin position="49"/>
        <end position="265"/>
    </location>
</feature>